<dbReference type="AlphaFoldDB" id="A0A225UNR9"/>
<evidence type="ECO:0000313" key="2">
    <source>
        <dbReference type="Proteomes" id="UP000198211"/>
    </source>
</evidence>
<reference evidence="2" key="1">
    <citation type="submission" date="2017-03" db="EMBL/GenBank/DDBJ databases">
        <title>Phytopthora megakarya and P. palmivora, two closely related causual agents of cacao black pod achieved similar genome size and gene model numbers by different mechanisms.</title>
        <authorList>
            <person name="Ali S."/>
            <person name="Shao J."/>
            <person name="Larry D.J."/>
            <person name="Kronmiller B."/>
            <person name="Shen D."/>
            <person name="Strem M.D."/>
            <person name="Melnick R.L."/>
            <person name="Guiltinan M.J."/>
            <person name="Tyler B.M."/>
            <person name="Meinhardt L.W."/>
            <person name="Bailey B.A."/>
        </authorList>
    </citation>
    <scope>NUCLEOTIDE SEQUENCE [LARGE SCALE GENOMIC DNA]</scope>
    <source>
        <strain evidence="2">zdho120</strain>
    </source>
</reference>
<sequence length="147" mass="17107">MPGYTIDSDGDVEMSLPQPIFEVIRAPELSSWDHAALIEWLREWERYVEKIRHRCTTTGETYENVVATVKGCVKRKTLRNLSTYVLKKPVADVTDADVMEAVQARCCTLKNEFVPDVTFLFRQKLKMDLSIGDCDARIFRYYEEFNE</sequence>
<accession>A0A225UNR9</accession>
<dbReference type="Proteomes" id="UP000198211">
    <property type="component" value="Unassembled WGS sequence"/>
</dbReference>
<comment type="caution">
    <text evidence="1">The sequence shown here is derived from an EMBL/GenBank/DDBJ whole genome shotgun (WGS) entry which is preliminary data.</text>
</comment>
<name>A0A225UNR9_9STRA</name>
<organism evidence="1 2">
    <name type="scientific">Phytophthora megakarya</name>
    <dbReference type="NCBI Taxonomy" id="4795"/>
    <lineage>
        <taxon>Eukaryota</taxon>
        <taxon>Sar</taxon>
        <taxon>Stramenopiles</taxon>
        <taxon>Oomycota</taxon>
        <taxon>Peronosporomycetes</taxon>
        <taxon>Peronosporales</taxon>
        <taxon>Peronosporaceae</taxon>
        <taxon>Phytophthora</taxon>
    </lineage>
</organism>
<dbReference type="OrthoDB" id="107193at2759"/>
<proteinExistence type="predicted"/>
<keyword evidence="2" id="KW-1185">Reference proteome</keyword>
<evidence type="ECO:0000313" key="1">
    <source>
        <dbReference type="EMBL" id="OWY94571.1"/>
    </source>
</evidence>
<protein>
    <submittedName>
        <fullName evidence="1">Uncharacterized protein</fullName>
    </submittedName>
</protein>
<dbReference type="EMBL" id="NBNE01014155">
    <property type="protein sequence ID" value="OWY94571.1"/>
    <property type="molecule type" value="Genomic_DNA"/>
</dbReference>
<gene>
    <name evidence="1" type="ORF">PHMEG_00035658</name>
</gene>